<name>A0A0W8FTE9_9ZZZZ</name>
<gene>
    <name evidence="2" type="ORF">ASZ90_006045</name>
</gene>
<proteinExistence type="predicted"/>
<accession>A0A0W8FTE9</accession>
<dbReference type="Pfam" id="PF16363">
    <property type="entry name" value="GDP_Man_Dehyd"/>
    <property type="match status" value="1"/>
</dbReference>
<dbReference type="Gene3D" id="3.40.50.720">
    <property type="entry name" value="NAD(P)-binding Rossmann-like Domain"/>
    <property type="match status" value="1"/>
</dbReference>
<dbReference type="EMBL" id="LNQE01000859">
    <property type="protein sequence ID" value="KUG24154.1"/>
    <property type="molecule type" value="Genomic_DNA"/>
</dbReference>
<dbReference type="SUPFAM" id="SSF51735">
    <property type="entry name" value="NAD(P)-binding Rossmann-fold domains"/>
    <property type="match status" value="1"/>
</dbReference>
<dbReference type="InterPro" id="IPR036291">
    <property type="entry name" value="NAD(P)-bd_dom_sf"/>
</dbReference>
<reference evidence="2" key="1">
    <citation type="journal article" date="2015" name="Proc. Natl. Acad. Sci. U.S.A.">
        <title>Networks of energetic and metabolic interactions define dynamics in microbial communities.</title>
        <authorList>
            <person name="Embree M."/>
            <person name="Liu J.K."/>
            <person name="Al-Bassam M.M."/>
            <person name="Zengler K."/>
        </authorList>
    </citation>
    <scope>NUCLEOTIDE SEQUENCE</scope>
</reference>
<protein>
    <recommendedName>
        <fullName evidence="1">NAD(P)-binding domain-containing protein</fullName>
    </recommendedName>
</protein>
<dbReference type="NCBIfam" id="TIGR02622">
    <property type="entry name" value="CDP_4_6_dhtase"/>
    <property type="match status" value="1"/>
</dbReference>
<dbReference type="Gene3D" id="3.90.25.10">
    <property type="entry name" value="UDP-galactose 4-epimerase, domain 1"/>
    <property type="match status" value="1"/>
</dbReference>
<organism evidence="2">
    <name type="scientific">hydrocarbon metagenome</name>
    <dbReference type="NCBI Taxonomy" id="938273"/>
    <lineage>
        <taxon>unclassified sequences</taxon>
        <taxon>metagenomes</taxon>
        <taxon>ecological metagenomes</taxon>
    </lineage>
</organism>
<evidence type="ECO:0000313" key="2">
    <source>
        <dbReference type="EMBL" id="KUG24154.1"/>
    </source>
</evidence>
<dbReference type="CDD" id="cd05252">
    <property type="entry name" value="CDP_GD_SDR_e"/>
    <property type="match status" value="1"/>
</dbReference>
<sequence length="366" mass="41809">MEKKQSALKGMGIMRNVSRKFWKWKKIFITGHTGFKGSWLSFWLNEMGASVTGYALDPPTNPNLFDLLNLKSKIKSVHGDIRDLNFLKKHVKDAEIVFHLAAQPLVRESYKNPVDTYTTNVIGTLNVLEAFREHKTLKAVVNITTDKCYENRENQKIAYRENEPMGGFDPYSNSKACSELVTDSYRKSFYNSGNKIGIATARAGNVIGGGDFASDRLIPDCIRGIMKGEKIIVRNPDSTRPWQHVLEPLAGYLMLAESLCKSPKEFSSGWNFGPKEKDAKSVLDIMNAFCKFWGNNAKYDIKKDPKAVHEANYLRLNSSKAKEKLFWKPRWNSVTAVKKTVEWYKTYLEKGNLSEITLRQIESYYE</sequence>
<dbReference type="InterPro" id="IPR016040">
    <property type="entry name" value="NAD(P)-bd_dom"/>
</dbReference>
<dbReference type="AlphaFoldDB" id="A0A0W8FTE9"/>
<evidence type="ECO:0000259" key="1">
    <source>
        <dbReference type="Pfam" id="PF16363"/>
    </source>
</evidence>
<dbReference type="InterPro" id="IPR013445">
    <property type="entry name" value="CDP_4_6_deHydtase"/>
</dbReference>
<feature type="domain" description="NAD(P)-binding" evidence="1">
    <location>
        <begin position="28"/>
        <end position="339"/>
    </location>
</feature>
<dbReference type="PANTHER" id="PTHR43000">
    <property type="entry name" value="DTDP-D-GLUCOSE 4,6-DEHYDRATASE-RELATED"/>
    <property type="match status" value="1"/>
</dbReference>
<comment type="caution">
    <text evidence="2">The sequence shown here is derived from an EMBL/GenBank/DDBJ whole genome shotgun (WGS) entry which is preliminary data.</text>
</comment>